<dbReference type="AlphaFoldDB" id="A0A9N9EVH3"/>
<gene>
    <name evidence="3" type="ORF">PBRASI_LOCUS2349</name>
</gene>
<dbReference type="Proteomes" id="UP000789739">
    <property type="component" value="Unassembled WGS sequence"/>
</dbReference>
<protein>
    <submittedName>
        <fullName evidence="3">2310_t:CDS:1</fullName>
    </submittedName>
</protein>
<feature type="domain" description="DUF7905" evidence="2">
    <location>
        <begin position="350"/>
        <end position="647"/>
    </location>
</feature>
<evidence type="ECO:0000256" key="1">
    <source>
        <dbReference type="SAM" id="MobiDB-lite"/>
    </source>
</evidence>
<comment type="caution">
    <text evidence="3">The sequence shown here is derived from an EMBL/GenBank/DDBJ whole genome shotgun (WGS) entry which is preliminary data.</text>
</comment>
<feature type="compositionally biased region" description="Basic and acidic residues" evidence="1">
    <location>
        <begin position="145"/>
        <end position="165"/>
    </location>
</feature>
<dbReference type="Pfam" id="PF25482">
    <property type="entry name" value="DUF7905"/>
    <property type="match status" value="1"/>
</dbReference>
<feature type="region of interest" description="Disordered" evidence="1">
    <location>
        <begin position="138"/>
        <end position="165"/>
    </location>
</feature>
<organism evidence="3 4">
    <name type="scientific">Paraglomus brasilianum</name>
    <dbReference type="NCBI Taxonomy" id="144538"/>
    <lineage>
        <taxon>Eukaryota</taxon>
        <taxon>Fungi</taxon>
        <taxon>Fungi incertae sedis</taxon>
        <taxon>Mucoromycota</taxon>
        <taxon>Glomeromycotina</taxon>
        <taxon>Glomeromycetes</taxon>
        <taxon>Paraglomerales</taxon>
        <taxon>Paraglomeraceae</taxon>
        <taxon>Paraglomus</taxon>
    </lineage>
</organism>
<reference evidence="3" key="1">
    <citation type="submission" date="2021-06" db="EMBL/GenBank/DDBJ databases">
        <authorList>
            <person name="Kallberg Y."/>
            <person name="Tangrot J."/>
            <person name="Rosling A."/>
        </authorList>
    </citation>
    <scope>NUCLEOTIDE SEQUENCE</scope>
    <source>
        <strain evidence="3">BR232B</strain>
    </source>
</reference>
<evidence type="ECO:0000259" key="2">
    <source>
        <dbReference type="Pfam" id="PF25482"/>
    </source>
</evidence>
<name>A0A9N9EVH3_9GLOM</name>
<dbReference type="InterPro" id="IPR057227">
    <property type="entry name" value="DUF7905"/>
</dbReference>
<evidence type="ECO:0000313" key="4">
    <source>
        <dbReference type="Proteomes" id="UP000789739"/>
    </source>
</evidence>
<dbReference type="EMBL" id="CAJVPI010000180">
    <property type="protein sequence ID" value="CAG8495878.1"/>
    <property type="molecule type" value="Genomic_DNA"/>
</dbReference>
<accession>A0A9N9EVH3</accession>
<feature type="region of interest" description="Disordered" evidence="1">
    <location>
        <begin position="1"/>
        <end position="60"/>
    </location>
</feature>
<dbReference type="OrthoDB" id="4739136at2759"/>
<keyword evidence="4" id="KW-1185">Reference proteome</keyword>
<feature type="compositionally biased region" description="Acidic residues" evidence="1">
    <location>
        <begin position="11"/>
        <end position="24"/>
    </location>
</feature>
<sequence>MSANPYRLYADNEDTESVNYETEEAQMWKDPPRSTNRRSQPNNENNNNNTGPRPDVLTMGAPRRVPDEIWLIPASVKPEKVIGTRRENLNRIAKSTNTSLEYNQERSQIEIWGVRRDVDQVLRQLNQIANLFATGTRSPRAAKWNKPERELTEKEKRKQERRREREMLHKNYVGPPKEEKTFRGYFLLPNDDITHSAVYTDTLLNQLRADTRCFIVFISNSNLMEISGDSYGSVEEATRRVKQIYLKHLAWRRIPKNNRTDNPRELGTCSGWVQHLIEEPTRPCKVKFANVPKGFEIPYNFYIQRAKDGSSKDNPPPPKALEAVFEGGDITVVGKDGMQEKSDPRPSDIVAMKKINEANIKKFGDTLHKSLGAVHLFQEKIKMRVRFGHLIITDYPKEPLWPIDKFNDRVLRDSRLCSVLSNCIAKDRSKLERLFEKLSEKDAETGRDNQWDNSPFTEYKIVTQSRNSQSKTGAPATYVFEVNFKPEAKEAKIGLWHAMIDDKNIMELNMICPENDYSWKLQLKCSKRLPNSINSSQGSFVYKLHLSPMKHLIYANTNEYVVQSVCEKTKWKFWWEREYVVEVTRYDFWDCKKMTDYAPGIEIVLSSEDKVTTYGVTLYRQQWDDDFAYNWSLEAGEAPKWHPDDYIFDDNGVNGLLNDIRKFLALLESTVSP</sequence>
<evidence type="ECO:0000313" key="3">
    <source>
        <dbReference type="EMBL" id="CAG8495878.1"/>
    </source>
</evidence>
<proteinExistence type="predicted"/>